<gene>
    <name evidence="1" type="ORF">CK203_046069</name>
</gene>
<accession>A0A438HP17</accession>
<proteinExistence type="predicted"/>
<dbReference type="PANTHER" id="PTHR36617">
    <property type="entry name" value="PROTEIN, PUTATIVE-RELATED"/>
    <property type="match status" value="1"/>
</dbReference>
<protein>
    <submittedName>
        <fullName evidence="1">Uncharacterized protein</fullName>
    </submittedName>
</protein>
<evidence type="ECO:0000313" key="1">
    <source>
        <dbReference type="EMBL" id="RVW86196.1"/>
    </source>
</evidence>
<organism evidence="1 2">
    <name type="scientific">Vitis vinifera</name>
    <name type="common">Grape</name>
    <dbReference type="NCBI Taxonomy" id="29760"/>
    <lineage>
        <taxon>Eukaryota</taxon>
        <taxon>Viridiplantae</taxon>
        <taxon>Streptophyta</taxon>
        <taxon>Embryophyta</taxon>
        <taxon>Tracheophyta</taxon>
        <taxon>Spermatophyta</taxon>
        <taxon>Magnoliopsida</taxon>
        <taxon>eudicotyledons</taxon>
        <taxon>Gunneridae</taxon>
        <taxon>Pentapetalae</taxon>
        <taxon>rosids</taxon>
        <taxon>Vitales</taxon>
        <taxon>Vitaceae</taxon>
        <taxon>Viteae</taxon>
        <taxon>Vitis</taxon>
    </lineage>
</organism>
<evidence type="ECO:0000313" key="2">
    <source>
        <dbReference type="Proteomes" id="UP000288805"/>
    </source>
</evidence>
<sequence length="139" mass="15604">MGGGVYPKGEWGPRKVIGVKYGQVGFGWRTKEARGTFGVGVWRDILKESSWCWDNIEFKVGKGLRLVSGLTIWCGNEVLSQAFPQLFALAAQRNASVNEMWDSSLGQGGWNIRLSRNSNDWELDALGELLHMLRIEDFP</sequence>
<name>A0A438HP17_VITVI</name>
<dbReference type="AlphaFoldDB" id="A0A438HP17"/>
<dbReference type="EMBL" id="QGNW01000196">
    <property type="protein sequence ID" value="RVW86196.1"/>
    <property type="molecule type" value="Genomic_DNA"/>
</dbReference>
<reference evidence="1 2" key="1">
    <citation type="journal article" date="2018" name="PLoS Genet.">
        <title>Population sequencing reveals clonal diversity and ancestral inbreeding in the grapevine cultivar Chardonnay.</title>
        <authorList>
            <person name="Roach M.J."/>
            <person name="Johnson D.L."/>
            <person name="Bohlmann J."/>
            <person name="van Vuuren H.J."/>
            <person name="Jones S.J."/>
            <person name="Pretorius I.S."/>
            <person name="Schmidt S.A."/>
            <person name="Borneman A.R."/>
        </authorList>
    </citation>
    <scope>NUCLEOTIDE SEQUENCE [LARGE SCALE GENOMIC DNA]</scope>
    <source>
        <strain evidence="2">cv. Chardonnay</strain>
        <tissue evidence="1">Leaf</tissue>
    </source>
</reference>
<dbReference type="Proteomes" id="UP000288805">
    <property type="component" value="Unassembled WGS sequence"/>
</dbReference>
<comment type="caution">
    <text evidence="1">The sequence shown here is derived from an EMBL/GenBank/DDBJ whole genome shotgun (WGS) entry which is preliminary data.</text>
</comment>
<dbReference type="PANTHER" id="PTHR36617:SF16">
    <property type="entry name" value="OS04G0516500 PROTEIN"/>
    <property type="match status" value="1"/>
</dbReference>